<keyword evidence="2" id="KW-0521">NADP</keyword>
<dbReference type="InterPro" id="IPR036812">
    <property type="entry name" value="NAD(P)_OxRdtase_dom_sf"/>
</dbReference>
<name>A0A8H7EZ94_AGABI</name>
<dbReference type="Gene3D" id="3.20.20.100">
    <property type="entry name" value="NADP-dependent oxidoreductase domain"/>
    <property type="match status" value="1"/>
</dbReference>
<dbReference type="FunFam" id="3.20.20.100:FF:000002">
    <property type="entry name" value="2,5-diketo-D-gluconic acid reductase A"/>
    <property type="match status" value="1"/>
</dbReference>
<dbReference type="InterPro" id="IPR044494">
    <property type="entry name" value="AKR3C2/3"/>
</dbReference>
<reference evidence="5 6" key="1">
    <citation type="journal article" name="Sci. Rep.">
        <title>Telomere-to-telomere assembled and centromere annotated genomes of the two main subspecies of the button mushroom Agaricus bisporus reveal especially polymorphic chromosome ends.</title>
        <authorList>
            <person name="Sonnenberg A.S.M."/>
            <person name="Sedaghat-Telgerd N."/>
            <person name="Lavrijssen B."/>
            <person name="Ohm R.A."/>
            <person name="Hendrickx P.M."/>
            <person name="Scholtmeijer K."/>
            <person name="Baars J.J.P."/>
            <person name="van Peer A."/>
        </authorList>
    </citation>
    <scope>NUCLEOTIDE SEQUENCE [LARGE SCALE GENOMIC DNA]</scope>
    <source>
        <strain evidence="5 6">H119_p4</strain>
    </source>
</reference>
<comment type="similarity">
    <text evidence="1">Belongs to the aldo/keto reductase family.</text>
</comment>
<evidence type="ECO:0000259" key="4">
    <source>
        <dbReference type="Pfam" id="PF00248"/>
    </source>
</evidence>
<dbReference type="PANTHER" id="PTHR43827:SF3">
    <property type="entry name" value="NADP-DEPENDENT OXIDOREDUCTASE DOMAIN-CONTAINING PROTEIN"/>
    <property type="match status" value="1"/>
</dbReference>
<protein>
    <recommendedName>
        <fullName evidence="4">NADP-dependent oxidoreductase domain-containing protein</fullName>
    </recommendedName>
</protein>
<evidence type="ECO:0000256" key="1">
    <source>
        <dbReference type="ARBA" id="ARBA00007905"/>
    </source>
</evidence>
<comment type="caution">
    <text evidence="5">The sequence shown here is derived from an EMBL/GenBank/DDBJ whole genome shotgun (WGS) entry which is preliminary data.</text>
</comment>
<dbReference type="GO" id="GO:0016652">
    <property type="term" value="F:oxidoreductase activity, acting on NAD(P)H as acceptor"/>
    <property type="evidence" value="ECO:0007669"/>
    <property type="project" value="InterPro"/>
</dbReference>
<evidence type="ECO:0000313" key="5">
    <source>
        <dbReference type="EMBL" id="KAF7768544.1"/>
    </source>
</evidence>
<dbReference type="GO" id="GO:0016616">
    <property type="term" value="F:oxidoreductase activity, acting on the CH-OH group of donors, NAD or NADP as acceptor"/>
    <property type="evidence" value="ECO:0007669"/>
    <property type="project" value="UniProtKB-ARBA"/>
</dbReference>
<gene>
    <name evidence="5" type="ORF">Agabi119p4_7787</name>
</gene>
<evidence type="ECO:0000256" key="3">
    <source>
        <dbReference type="ARBA" id="ARBA00023002"/>
    </source>
</evidence>
<dbReference type="Proteomes" id="UP000629468">
    <property type="component" value="Unassembled WGS sequence"/>
</dbReference>
<sequence>MPFADVKLNDGYSMPAIAFGTGSVNKGRDIHEYVEDALEHGFSHIDTAQHYANEESVGVAIRESGLPRSDIFVTTKWLGERSDIRKSLEMSLSKLGLEYVDLFLIHVTRSVGNDVEYVWRQFEEVREAGLTRSIGVSNHNIEDLEPLLKIAHYKPVVNQIQFHPYNWEKNKKLLEYHTKHGIVTEGYSSLVPITQRPGGPVDPVLARVAKRLKATPTQVIFSWVKAKGVVIVTTTSKVERLKEYLAVGDLPDLKPEEVAAIDEAGMAESSIVVRAMNERWCVFLLCFITCIWVLGGLVSGKCNGYPNSGVKLSLTPTACVCLRVGLVVVSCHCRPAYLEIRKVPLDLWHTTSTYLFLD</sequence>
<dbReference type="PANTHER" id="PTHR43827">
    <property type="entry name" value="2,5-DIKETO-D-GLUCONIC ACID REDUCTASE"/>
    <property type="match status" value="1"/>
</dbReference>
<organism evidence="5 6">
    <name type="scientific">Agaricus bisporus var. burnettii</name>
    <dbReference type="NCBI Taxonomy" id="192524"/>
    <lineage>
        <taxon>Eukaryota</taxon>
        <taxon>Fungi</taxon>
        <taxon>Dikarya</taxon>
        <taxon>Basidiomycota</taxon>
        <taxon>Agaricomycotina</taxon>
        <taxon>Agaricomycetes</taxon>
        <taxon>Agaricomycetidae</taxon>
        <taxon>Agaricales</taxon>
        <taxon>Agaricineae</taxon>
        <taxon>Agaricaceae</taxon>
        <taxon>Agaricus</taxon>
    </lineage>
</organism>
<accession>A0A8H7EZ94</accession>
<evidence type="ECO:0000313" key="6">
    <source>
        <dbReference type="Proteomes" id="UP000629468"/>
    </source>
</evidence>
<dbReference type="AlphaFoldDB" id="A0A8H7EZ94"/>
<dbReference type="InterPro" id="IPR023210">
    <property type="entry name" value="NADP_OxRdtase_dom"/>
</dbReference>
<evidence type="ECO:0000256" key="2">
    <source>
        <dbReference type="ARBA" id="ARBA00022857"/>
    </source>
</evidence>
<dbReference type="InterPro" id="IPR020471">
    <property type="entry name" value="AKR"/>
</dbReference>
<feature type="domain" description="NADP-dependent oxidoreductase" evidence="4">
    <location>
        <begin position="17"/>
        <end position="264"/>
    </location>
</feature>
<dbReference type="CDD" id="cd19120">
    <property type="entry name" value="AKR_AKR3C2-3"/>
    <property type="match status" value="1"/>
</dbReference>
<dbReference type="SUPFAM" id="SSF51430">
    <property type="entry name" value="NAD(P)-linked oxidoreductase"/>
    <property type="match status" value="1"/>
</dbReference>
<dbReference type="PRINTS" id="PR00069">
    <property type="entry name" value="ALDKETRDTASE"/>
</dbReference>
<dbReference type="EMBL" id="JABXXO010000010">
    <property type="protein sequence ID" value="KAF7768544.1"/>
    <property type="molecule type" value="Genomic_DNA"/>
</dbReference>
<proteinExistence type="inferred from homology"/>
<keyword evidence="3" id="KW-0560">Oxidoreductase</keyword>
<dbReference type="Pfam" id="PF00248">
    <property type="entry name" value="Aldo_ket_red"/>
    <property type="match status" value="1"/>
</dbReference>